<protein>
    <recommendedName>
        <fullName evidence="17">Serine/threonine-protein kinase receptor</fullName>
        <ecNumber evidence="17">2.7.11.30</ecNumber>
    </recommendedName>
</protein>
<organism evidence="20 22">
    <name type="scientific">Didymodactylos carnosus</name>
    <dbReference type="NCBI Taxonomy" id="1234261"/>
    <lineage>
        <taxon>Eukaryota</taxon>
        <taxon>Metazoa</taxon>
        <taxon>Spiralia</taxon>
        <taxon>Gnathifera</taxon>
        <taxon>Rotifera</taxon>
        <taxon>Eurotatoria</taxon>
        <taxon>Bdelloidea</taxon>
        <taxon>Philodinida</taxon>
        <taxon>Philodinidae</taxon>
        <taxon>Didymodactylos</taxon>
    </lineage>
</organism>
<evidence type="ECO:0000259" key="18">
    <source>
        <dbReference type="PROSITE" id="PS50011"/>
    </source>
</evidence>
<evidence type="ECO:0000256" key="2">
    <source>
        <dbReference type="ARBA" id="ARBA00009605"/>
    </source>
</evidence>
<keyword evidence="7 14" id="KW-0547">Nucleotide-binding</keyword>
<proteinExistence type="inferred from homology"/>
<dbReference type="EC" id="2.7.11.30" evidence="17"/>
<feature type="domain" description="GS" evidence="19">
    <location>
        <begin position="231"/>
        <end position="260"/>
    </location>
</feature>
<evidence type="ECO:0000256" key="1">
    <source>
        <dbReference type="ARBA" id="ARBA00004479"/>
    </source>
</evidence>
<gene>
    <name evidence="20" type="ORF">GPM918_LOCUS1739</name>
    <name evidence="21" type="ORF">SRO942_LOCUS1739</name>
</gene>
<dbReference type="GO" id="GO:0071363">
    <property type="term" value="P:cellular response to growth factor stimulus"/>
    <property type="evidence" value="ECO:0007669"/>
    <property type="project" value="TreeGrafter"/>
</dbReference>
<evidence type="ECO:0000256" key="12">
    <source>
        <dbReference type="ARBA" id="ARBA00023170"/>
    </source>
</evidence>
<dbReference type="PANTHER" id="PTHR23255:SF71">
    <property type="entry name" value="RECEPTOR PROTEIN SERINE_THREONINE KINASE"/>
    <property type="match status" value="1"/>
</dbReference>
<evidence type="ECO:0000313" key="20">
    <source>
        <dbReference type="EMBL" id="CAF0767565.1"/>
    </source>
</evidence>
<feature type="active site" description="Proton acceptor" evidence="13">
    <location>
        <position position="389"/>
    </location>
</feature>
<sequence>MIAYSFAAGKDNMLTNCAKIIEKTDPDWEIQFENCIQEYALLLKLLSRTRVGKRQLLEPVRMKRGIGRQLLIPRLSNPIECLCTPGETCDENKETCTILNKDARCYQSWRMDNGVIVTEAGCFRDQYLFSQIYCTTNTTGRIIFCCSSHNLCNDRDAYSASLRKYLNDSFYKPDNNTVRDNNTRHKPTFPIHYIIILLIIIVIAFAGIFIALLYLIKGSAKSTTDTIPTDQSLTGLLDEYSTSITGSALPLLVQRTLARQIELEELIGKGRYGCVYRGKWREDYVAVKIFSTSDERSWFREVDIYQTTCFRHEHILGYIAADNKDAITYTQLWLVTDYHENGSLYDYLVNNAVDLKTMLKMMFSIASGLCHLHMPIESTNGKVALAHRDLKTKNILVKRDLTCCIADLGLAVKQVKCTPSTKKDSSLSNKGDAEAVVIDIQANTRVGTKRKKMLLLCQFSGYMAPEVLSGTMNERNFDSFKAADIYALGLVYWELLRRCHSPRPFTDKGDADEFQLPYQDMVTPDPSIEEMREVVCVKKLRPTASPRWQQNSDDTMRIISKLCEELWYDDPTSRLNGLNVKKQLKEQCEYVQRLMDGIDKQPQELQQQTSQIDIPWTT</sequence>
<evidence type="ECO:0000256" key="16">
    <source>
        <dbReference type="PROSITE-ProRule" id="PRU10141"/>
    </source>
</evidence>
<keyword evidence="17" id="KW-0479">Metal-binding</keyword>
<dbReference type="InterPro" id="IPR011009">
    <property type="entry name" value="Kinase-like_dom_sf"/>
</dbReference>
<evidence type="ECO:0000256" key="11">
    <source>
        <dbReference type="ARBA" id="ARBA00023136"/>
    </source>
</evidence>
<dbReference type="InterPro" id="IPR000719">
    <property type="entry name" value="Prot_kinase_dom"/>
</dbReference>
<keyword evidence="15" id="KW-1015">Disulfide bond</keyword>
<keyword evidence="12 17" id="KW-0675">Receptor</keyword>
<evidence type="ECO:0000256" key="14">
    <source>
        <dbReference type="PIRSR" id="PIRSR037393-2"/>
    </source>
</evidence>
<dbReference type="Gene3D" id="3.30.200.20">
    <property type="entry name" value="Phosphorylase Kinase, domain 1"/>
    <property type="match status" value="1"/>
</dbReference>
<evidence type="ECO:0000256" key="15">
    <source>
        <dbReference type="PIRSR" id="PIRSR037393-3"/>
    </source>
</evidence>
<dbReference type="SMART" id="SM00467">
    <property type="entry name" value="GS"/>
    <property type="match status" value="1"/>
</dbReference>
<keyword evidence="8 17" id="KW-0418">Kinase</keyword>
<dbReference type="GO" id="GO:0004675">
    <property type="term" value="F:transmembrane receptor protein serine/threonine kinase activity"/>
    <property type="evidence" value="ECO:0007669"/>
    <property type="project" value="UniProtKB-EC"/>
</dbReference>
<dbReference type="InterPro" id="IPR000333">
    <property type="entry name" value="TGFB_receptor"/>
</dbReference>
<evidence type="ECO:0000256" key="5">
    <source>
        <dbReference type="ARBA" id="ARBA00022692"/>
    </source>
</evidence>
<dbReference type="Proteomes" id="UP000681722">
    <property type="component" value="Unassembled WGS sequence"/>
</dbReference>
<keyword evidence="5 17" id="KW-0812">Transmembrane</keyword>
<comment type="subcellular location">
    <subcellularLocation>
        <location evidence="1 17">Membrane</location>
        <topology evidence="1 17">Single-pass type I membrane protein</topology>
    </subcellularLocation>
</comment>
<keyword evidence="4 17" id="KW-0808">Transferase</keyword>
<dbReference type="PANTHER" id="PTHR23255">
    <property type="entry name" value="TRANSFORMING GROWTH FACTOR-BETA RECEPTOR TYPE I AND II"/>
    <property type="match status" value="1"/>
</dbReference>
<feature type="binding site" evidence="14 16">
    <location>
        <position position="288"/>
    </location>
    <ligand>
        <name>ATP</name>
        <dbReference type="ChEBI" id="CHEBI:30616"/>
    </ligand>
</feature>
<feature type="disulfide bond" evidence="15">
    <location>
        <begin position="134"/>
        <end position="145"/>
    </location>
</feature>
<dbReference type="InterPro" id="IPR017194">
    <property type="entry name" value="Transform_growth_fac-b_typ-2"/>
</dbReference>
<feature type="transmembrane region" description="Helical" evidence="17">
    <location>
        <begin position="191"/>
        <end position="216"/>
    </location>
</feature>
<comment type="caution">
    <text evidence="20">The sequence shown here is derived from an EMBL/GenBank/DDBJ whole genome shotgun (WGS) entry which is preliminary data.</text>
</comment>
<evidence type="ECO:0000256" key="9">
    <source>
        <dbReference type="ARBA" id="ARBA00022840"/>
    </source>
</evidence>
<dbReference type="InterPro" id="IPR008271">
    <property type="entry name" value="Ser/Thr_kinase_AS"/>
</dbReference>
<dbReference type="Gene3D" id="1.10.510.10">
    <property type="entry name" value="Transferase(Phosphotransferase) domain 1"/>
    <property type="match status" value="1"/>
</dbReference>
<dbReference type="PROSITE" id="PS50011">
    <property type="entry name" value="PROTEIN_KINASE_DOM"/>
    <property type="match status" value="1"/>
</dbReference>
<dbReference type="InterPro" id="IPR045860">
    <property type="entry name" value="Snake_toxin-like_sf"/>
</dbReference>
<dbReference type="GO" id="GO:0043235">
    <property type="term" value="C:receptor complex"/>
    <property type="evidence" value="ECO:0007669"/>
    <property type="project" value="InterPro"/>
</dbReference>
<dbReference type="Proteomes" id="UP000663829">
    <property type="component" value="Unassembled WGS sequence"/>
</dbReference>
<keyword evidence="17" id="KW-0460">Magnesium</keyword>
<dbReference type="PROSITE" id="PS00108">
    <property type="entry name" value="PROTEIN_KINASE_ST"/>
    <property type="match status" value="1"/>
</dbReference>
<dbReference type="EMBL" id="CAJNOQ010000172">
    <property type="protein sequence ID" value="CAF0767565.1"/>
    <property type="molecule type" value="Genomic_DNA"/>
</dbReference>
<keyword evidence="11 17" id="KW-0472">Membrane</keyword>
<evidence type="ECO:0000256" key="6">
    <source>
        <dbReference type="ARBA" id="ARBA00022729"/>
    </source>
</evidence>
<dbReference type="PROSITE" id="PS51256">
    <property type="entry name" value="GS"/>
    <property type="match status" value="1"/>
</dbReference>
<keyword evidence="6" id="KW-0732">Signal</keyword>
<dbReference type="EMBL" id="CAJOBC010000172">
    <property type="protein sequence ID" value="CAF3549241.1"/>
    <property type="molecule type" value="Genomic_DNA"/>
</dbReference>
<keyword evidence="9 14" id="KW-0067">ATP-binding</keyword>
<feature type="disulfide bond" evidence="15">
    <location>
        <begin position="83"/>
        <end position="89"/>
    </location>
</feature>
<evidence type="ECO:0000256" key="7">
    <source>
        <dbReference type="ARBA" id="ARBA00022741"/>
    </source>
</evidence>
<dbReference type="Pfam" id="PF00069">
    <property type="entry name" value="Pkinase"/>
    <property type="match status" value="1"/>
</dbReference>
<feature type="domain" description="Protein kinase" evidence="18">
    <location>
        <begin position="261"/>
        <end position="591"/>
    </location>
</feature>
<reference evidence="20" key="1">
    <citation type="submission" date="2021-02" db="EMBL/GenBank/DDBJ databases">
        <authorList>
            <person name="Nowell W R."/>
        </authorList>
    </citation>
    <scope>NUCLEOTIDE SEQUENCE</scope>
</reference>
<dbReference type="InterPro" id="IPR017441">
    <property type="entry name" value="Protein_kinase_ATP_BS"/>
</dbReference>
<evidence type="ECO:0000256" key="8">
    <source>
        <dbReference type="ARBA" id="ARBA00022777"/>
    </source>
</evidence>
<dbReference type="Pfam" id="PF08515">
    <property type="entry name" value="TGF_beta_GS"/>
    <property type="match status" value="1"/>
</dbReference>
<comment type="similarity">
    <text evidence="2 17">Belongs to the protein kinase superfamily. TKL Ser/Thr protein kinase family. TGFB receptor subfamily.</text>
</comment>
<keyword evidence="22" id="KW-1185">Reference proteome</keyword>
<dbReference type="SMART" id="SM00220">
    <property type="entry name" value="S_TKc"/>
    <property type="match status" value="1"/>
</dbReference>
<dbReference type="GO" id="GO:0005886">
    <property type="term" value="C:plasma membrane"/>
    <property type="evidence" value="ECO:0007669"/>
    <property type="project" value="TreeGrafter"/>
</dbReference>
<comment type="cofactor">
    <cofactor evidence="17">
        <name>Mg(2+)</name>
        <dbReference type="ChEBI" id="CHEBI:18420"/>
    </cofactor>
    <cofactor evidence="17">
        <name>Mn(2+)</name>
        <dbReference type="ChEBI" id="CHEBI:29035"/>
    </cofactor>
</comment>
<evidence type="ECO:0000256" key="3">
    <source>
        <dbReference type="ARBA" id="ARBA00022527"/>
    </source>
</evidence>
<dbReference type="Gene3D" id="2.10.60.10">
    <property type="entry name" value="CD59"/>
    <property type="match status" value="1"/>
</dbReference>
<name>A0A813QIG0_9BILA</name>
<dbReference type="PIRSF" id="PIRSF037393">
    <property type="entry name" value="TGFRII"/>
    <property type="match status" value="1"/>
</dbReference>
<dbReference type="PRINTS" id="PR00653">
    <property type="entry name" value="ACTIVIN2R"/>
</dbReference>
<evidence type="ECO:0000256" key="17">
    <source>
        <dbReference type="RuleBase" id="RU361271"/>
    </source>
</evidence>
<dbReference type="AlphaFoldDB" id="A0A813QIG0"/>
<evidence type="ECO:0000313" key="22">
    <source>
        <dbReference type="Proteomes" id="UP000663829"/>
    </source>
</evidence>
<evidence type="ECO:0000259" key="19">
    <source>
        <dbReference type="PROSITE" id="PS51256"/>
    </source>
</evidence>
<evidence type="ECO:0000256" key="13">
    <source>
        <dbReference type="PIRSR" id="PIRSR037393-1"/>
    </source>
</evidence>
<keyword evidence="10 17" id="KW-1133">Transmembrane helix</keyword>
<dbReference type="PROSITE" id="PS00107">
    <property type="entry name" value="PROTEIN_KINASE_ATP"/>
    <property type="match status" value="1"/>
</dbReference>
<keyword evidence="17" id="KW-0464">Manganese</keyword>
<evidence type="ECO:0000256" key="4">
    <source>
        <dbReference type="ARBA" id="ARBA00022679"/>
    </source>
</evidence>
<dbReference type="OrthoDB" id="69842at2759"/>
<comment type="catalytic activity">
    <reaction evidence="17">
        <text>L-threonyl-[receptor-protein] + ATP = O-phospho-L-threonyl-[receptor-protein] + ADP + H(+)</text>
        <dbReference type="Rhea" id="RHEA:44880"/>
        <dbReference type="Rhea" id="RHEA-COMP:11024"/>
        <dbReference type="Rhea" id="RHEA-COMP:11025"/>
        <dbReference type="ChEBI" id="CHEBI:15378"/>
        <dbReference type="ChEBI" id="CHEBI:30013"/>
        <dbReference type="ChEBI" id="CHEBI:30616"/>
        <dbReference type="ChEBI" id="CHEBI:61977"/>
        <dbReference type="ChEBI" id="CHEBI:456216"/>
        <dbReference type="EC" id="2.7.11.30"/>
    </reaction>
</comment>
<dbReference type="GO" id="GO:0005524">
    <property type="term" value="F:ATP binding"/>
    <property type="evidence" value="ECO:0007669"/>
    <property type="project" value="UniProtKB-UniRule"/>
</dbReference>
<evidence type="ECO:0000313" key="21">
    <source>
        <dbReference type="EMBL" id="CAF3549241.1"/>
    </source>
</evidence>
<dbReference type="InterPro" id="IPR003605">
    <property type="entry name" value="GS_dom"/>
</dbReference>
<dbReference type="GO" id="GO:0046872">
    <property type="term" value="F:metal ion binding"/>
    <property type="evidence" value="ECO:0007669"/>
    <property type="project" value="UniProtKB-KW"/>
</dbReference>
<dbReference type="SUPFAM" id="SSF56112">
    <property type="entry name" value="Protein kinase-like (PK-like)"/>
    <property type="match status" value="1"/>
</dbReference>
<accession>A0A813QIG0</accession>
<keyword evidence="3 17" id="KW-0723">Serine/threonine-protein kinase</keyword>
<evidence type="ECO:0000256" key="10">
    <source>
        <dbReference type="ARBA" id="ARBA00022989"/>
    </source>
</evidence>